<dbReference type="InterPro" id="IPR050303">
    <property type="entry name" value="GatZ_KbaZ_carbometab"/>
</dbReference>
<feature type="transmembrane region" description="Helical" evidence="9">
    <location>
        <begin position="217"/>
        <end position="240"/>
    </location>
</feature>
<dbReference type="KEGG" id="tto:Thethe_01740"/>
<gene>
    <name evidence="10" type="ORF">Thethe_01740</name>
</gene>
<keyword evidence="10" id="KW-0808">Transferase</keyword>
<feature type="transmembrane region" description="Helical" evidence="9">
    <location>
        <begin position="185"/>
        <end position="205"/>
    </location>
</feature>
<dbReference type="GO" id="GO:0009401">
    <property type="term" value="P:phosphoenolpyruvate-dependent sugar phosphotransferase system"/>
    <property type="evidence" value="ECO:0007669"/>
    <property type="project" value="UniProtKB-KW"/>
</dbReference>
<keyword evidence="7 9" id="KW-1133">Transmembrane helix</keyword>
<keyword evidence="4" id="KW-0762">Sugar transport</keyword>
<evidence type="ECO:0000256" key="9">
    <source>
        <dbReference type="SAM" id="Phobius"/>
    </source>
</evidence>
<keyword evidence="5" id="KW-0598">Phosphotransferase system</keyword>
<keyword evidence="2" id="KW-0813">Transport</keyword>
<evidence type="ECO:0000256" key="4">
    <source>
        <dbReference type="ARBA" id="ARBA00022597"/>
    </source>
</evidence>
<evidence type="ECO:0000256" key="2">
    <source>
        <dbReference type="ARBA" id="ARBA00022448"/>
    </source>
</evidence>
<dbReference type="PANTHER" id="PTHR32502">
    <property type="entry name" value="N-ACETYLGALACTOSAMINE PERMEASE II COMPONENT-RELATED"/>
    <property type="match status" value="1"/>
</dbReference>
<keyword evidence="8 9" id="KW-0472">Membrane</keyword>
<evidence type="ECO:0000313" key="11">
    <source>
        <dbReference type="Proteomes" id="UP000010845"/>
    </source>
</evidence>
<accession>L0IMB6</accession>
<dbReference type="EMBL" id="CP003066">
    <property type="protein sequence ID" value="AGB19361.1"/>
    <property type="molecule type" value="Genomic_DNA"/>
</dbReference>
<organism evidence="10 11">
    <name type="scientific">Thermoanaerobacterium thermosaccharolyticum M0795</name>
    <dbReference type="NCBI Taxonomy" id="698948"/>
    <lineage>
        <taxon>Bacteria</taxon>
        <taxon>Bacillati</taxon>
        <taxon>Bacillota</taxon>
        <taxon>Clostridia</taxon>
        <taxon>Thermoanaerobacterales</taxon>
        <taxon>Thermoanaerobacteraceae</taxon>
        <taxon>Thermoanaerobacterium</taxon>
    </lineage>
</organism>
<evidence type="ECO:0000256" key="5">
    <source>
        <dbReference type="ARBA" id="ARBA00022683"/>
    </source>
</evidence>
<dbReference type="Proteomes" id="UP000010845">
    <property type="component" value="Chromosome"/>
</dbReference>
<comment type="subcellular location">
    <subcellularLocation>
        <location evidence="1">Cell membrane</location>
        <topology evidence="1">Multi-pass membrane protein</topology>
    </subcellularLocation>
</comment>
<evidence type="ECO:0000256" key="6">
    <source>
        <dbReference type="ARBA" id="ARBA00022692"/>
    </source>
</evidence>
<dbReference type="GO" id="GO:0016740">
    <property type="term" value="F:transferase activity"/>
    <property type="evidence" value="ECO:0007669"/>
    <property type="project" value="UniProtKB-KW"/>
</dbReference>
<proteinExistence type="predicted"/>
<dbReference type="GO" id="GO:0005886">
    <property type="term" value="C:plasma membrane"/>
    <property type="evidence" value="ECO:0007669"/>
    <property type="project" value="UniProtKB-SubCell"/>
</dbReference>
<dbReference type="AlphaFoldDB" id="L0IMB6"/>
<dbReference type="PANTHER" id="PTHR32502:SF8">
    <property type="entry name" value="N-ACETYLGALACTOSAMINE PERMEASE IIC COMPONENT 1"/>
    <property type="match status" value="1"/>
</dbReference>
<dbReference type="PROSITE" id="PS51106">
    <property type="entry name" value="PTS_EIIC_TYPE_4"/>
    <property type="match status" value="1"/>
</dbReference>
<feature type="transmembrane region" description="Helical" evidence="9">
    <location>
        <begin position="139"/>
        <end position="165"/>
    </location>
</feature>
<dbReference type="RefSeq" id="WP_015311888.1">
    <property type="nucleotide sequence ID" value="NC_019970.1"/>
</dbReference>
<protein>
    <submittedName>
        <fullName evidence="10">Phosphotransferase system, mannose/fructose/N-acetylgalactosamine-specific component IIC</fullName>
    </submittedName>
</protein>
<keyword evidence="6 9" id="KW-0812">Transmembrane</keyword>
<dbReference type="Pfam" id="PF03609">
    <property type="entry name" value="EII-Sor"/>
    <property type="match status" value="1"/>
</dbReference>
<evidence type="ECO:0000256" key="3">
    <source>
        <dbReference type="ARBA" id="ARBA00022475"/>
    </source>
</evidence>
<evidence type="ECO:0000313" key="10">
    <source>
        <dbReference type="EMBL" id="AGB19361.1"/>
    </source>
</evidence>
<evidence type="ECO:0000256" key="8">
    <source>
        <dbReference type="ARBA" id="ARBA00023136"/>
    </source>
</evidence>
<dbReference type="HOGENOM" id="CLU_069101_3_1_9"/>
<evidence type="ECO:0000256" key="7">
    <source>
        <dbReference type="ARBA" id="ARBA00022989"/>
    </source>
</evidence>
<sequence length="257" mass="27690">MTQVTILQAVLIGCYYWWKNSAYGYSFEGIMMFSPLPAALWAGIVLGNVPEAMAVGAVLQLMYLGTIAPGANLPQDPALAALISTAIVIKTGAPIETAVTMAIPLGLLGAQIWNLNKAINIIWVHMADNYAKKGNIRGIYLSGLLYPTLARIPTHIIPVALAAYYGPTYMKTILAALPTSVMHGLQVIGGMMPAVGFAIVITVIGRKYLLPYFIAGYFIVQYAHLSPIPLAIFGMVIAYMHLMFTNNKNKEEGAING</sequence>
<evidence type="ECO:0000256" key="1">
    <source>
        <dbReference type="ARBA" id="ARBA00004651"/>
    </source>
</evidence>
<keyword evidence="3" id="KW-1003">Cell membrane</keyword>
<reference evidence="10 11" key="1">
    <citation type="submission" date="2012-03" db="EMBL/GenBank/DDBJ databases">
        <title>Complete sequence of chromosome of Thermoanaerobacterium thermosaccharolyticum M0795.</title>
        <authorList>
            <consortium name="US DOE Joint Genome Institute"/>
            <person name="Lucas S."/>
            <person name="Han J."/>
            <person name="Lapidus A."/>
            <person name="Cheng J.-F."/>
            <person name="Goodwin L."/>
            <person name="Pitluck S."/>
            <person name="Peters L."/>
            <person name="Teshima H."/>
            <person name="Detter J.C."/>
            <person name="Han C."/>
            <person name="Tapia R."/>
            <person name="Land M."/>
            <person name="Hauser L."/>
            <person name="Kyrpides N."/>
            <person name="Ivanova N."/>
            <person name="Pagani I."/>
            <person name="Feinberg L."/>
            <person name="Folden J."/>
            <person name="Hogsett D."/>
            <person name="Shaw J."/>
            <person name="Woyke T."/>
        </authorList>
    </citation>
    <scope>NUCLEOTIDE SEQUENCE [LARGE SCALE GENOMIC DNA]</scope>
    <source>
        <strain evidence="10 11">M0795</strain>
    </source>
</reference>
<dbReference type="InterPro" id="IPR004700">
    <property type="entry name" value="PTS_IIC_man"/>
</dbReference>
<name>L0IMB6_THETR</name>
<dbReference type="PATRIC" id="fig|698948.3.peg.1740"/>